<dbReference type="AlphaFoldDB" id="A0A645BBH8"/>
<reference evidence="1" key="1">
    <citation type="submission" date="2019-08" db="EMBL/GenBank/DDBJ databases">
        <authorList>
            <person name="Kucharzyk K."/>
            <person name="Murdoch R.W."/>
            <person name="Higgins S."/>
            <person name="Loffler F."/>
        </authorList>
    </citation>
    <scope>NUCLEOTIDE SEQUENCE</scope>
</reference>
<organism evidence="1">
    <name type="scientific">bioreactor metagenome</name>
    <dbReference type="NCBI Taxonomy" id="1076179"/>
    <lineage>
        <taxon>unclassified sequences</taxon>
        <taxon>metagenomes</taxon>
        <taxon>ecological metagenomes</taxon>
    </lineage>
</organism>
<proteinExistence type="predicted"/>
<sequence>MGLLGGVVDRGGDAVELVELAFDPVRTGGAGHAADLEVEFGEVAESRGDGSLVDLGR</sequence>
<evidence type="ECO:0000313" key="1">
    <source>
        <dbReference type="EMBL" id="MPM62829.1"/>
    </source>
</evidence>
<comment type="caution">
    <text evidence="1">The sequence shown here is derived from an EMBL/GenBank/DDBJ whole genome shotgun (WGS) entry which is preliminary data.</text>
</comment>
<dbReference type="EMBL" id="VSSQ01019069">
    <property type="protein sequence ID" value="MPM62829.1"/>
    <property type="molecule type" value="Genomic_DNA"/>
</dbReference>
<accession>A0A645BBH8</accession>
<protein>
    <submittedName>
        <fullName evidence="1">Uncharacterized protein</fullName>
    </submittedName>
</protein>
<name>A0A645BBH8_9ZZZZ</name>
<gene>
    <name evidence="1" type="ORF">SDC9_109707</name>
</gene>